<evidence type="ECO:0000313" key="2">
    <source>
        <dbReference type="Proteomes" id="UP001601444"/>
    </source>
</evidence>
<organism evidence="1 2">
    <name type="scientific">Nocardia thailandica</name>
    <dbReference type="NCBI Taxonomy" id="257275"/>
    <lineage>
        <taxon>Bacteria</taxon>
        <taxon>Bacillati</taxon>
        <taxon>Actinomycetota</taxon>
        <taxon>Actinomycetes</taxon>
        <taxon>Mycobacteriales</taxon>
        <taxon>Nocardiaceae</taxon>
        <taxon>Nocardia</taxon>
    </lineage>
</organism>
<reference evidence="1 2" key="1">
    <citation type="submission" date="2024-10" db="EMBL/GenBank/DDBJ databases">
        <title>The Natural Products Discovery Center: Release of the First 8490 Sequenced Strains for Exploring Actinobacteria Biosynthetic Diversity.</title>
        <authorList>
            <person name="Kalkreuter E."/>
            <person name="Kautsar S.A."/>
            <person name="Yang D."/>
            <person name="Bader C.D."/>
            <person name="Teijaro C.N."/>
            <person name="Fluegel L."/>
            <person name="Davis C.M."/>
            <person name="Simpson J.R."/>
            <person name="Lauterbach L."/>
            <person name="Steele A.D."/>
            <person name="Gui C."/>
            <person name="Meng S."/>
            <person name="Li G."/>
            <person name="Viehrig K."/>
            <person name="Ye F."/>
            <person name="Su P."/>
            <person name="Kiefer A.F."/>
            <person name="Nichols A."/>
            <person name="Cepeda A.J."/>
            <person name="Yan W."/>
            <person name="Fan B."/>
            <person name="Jiang Y."/>
            <person name="Adhikari A."/>
            <person name="Zheng C.-J."/>
            <person name="Schuster L."/>
            <person name="Cowan T.M."/>
            <person name="Smanski M.J."/>
            <person name="Chevrette M.G."/>
            <person name="De Carvalho L.P.S."/>
            <person name="Shen B."/>
        </authorList>
    </citation>
    <scope>NUCLEOTIDE SEQUENCE [LARGE SCALE GENOMIC DNA]</scope>
    <source>
        <strain evidence="1 2">NPDC004045</strain>
    </source>
</reference>
<proteinExistence type="predicted"/>
<accession>A0ABW6PW31</accession>
<name>A0ABW6PW31_9NOCA</name>
<evidence type="ECO:0000313" key="1">
    <source>
        <dbReference type="EMBL" id="MFF0546584.1"/>
    </source>
</evidence>
<protein>
    <submittedName>
        <fullName evidence="1">YdcF family protein</fullName>
    </submittedName>
</protein>
<dbReference type="RefSeq" id="WP_043648728.1">
    <property type="nucleotide sequence ID" value="NZ_JBIAMX010000022.1"/>
</dbReference>
<dbReference type="Proteomes" id="UP001601444">
    <property type="component" value="Unassembled WGS sequence"/>
</dbReference>
<comment type="caution">
    <text evidence="1">The sequence shown here is derived from an EMBL/GenBank/DDBJ whole genome shotgun (WGS) entry which is preliminary data.</text>
</comment>
<gene>
    <name evidence="1" type="ORF">ACFYTF_27475</name>
</gene>
<sequence>MFFRRVRALLMTTGAAVLAVVLAGLPVYVRPQADPVRHADVIVVLGGTGSERIDIALELAAGGLAPEVLVSQSTGPDDPALDRYCAGRFAFRVACFVPQPSTVEGEAREVARRASVYGWRHVMVVTLAPYASRVRYVLGQCFDGELSVVAGRVNPGASFWARTYVRQTAGYVRAFVHPACPTPGQAAARLLQ</sequence>
<dbReference type="EMBL" id="JBIAMX010000022">
    <property type="protein sequence ID" value="MFF0546584.1"/>
    <property type="molecule type" value="Genomic_DNA"/>
</dbReference>
<keyword evidence="2" id="KW-1185">Reference proteome</keyword>